<sequence>MDVCEVNEVKVKEKRLIRLATLTLGIAVCSGAAQAELYRKVFDARSPTALAWQLQCRAPGAEDIQAGMFFAKASPSMYKIARVEYNAKGREVFENGSGLPTVKRFYDTYITGEKPISQPALRSALWAWKTFGSRFRWGEVTYRCQFS</sequence>
<gene>
    <name evidence="1" type="ORF">CVO96_09450</name>
</gene>
<reference evidence="1 2" key="1">
    <citation type="submission" date="2018-01" db="EMBL/GenBank/DDBJ databases">
        <title>Deinococcus koreensis sp. nov., a radiation-resistant bacterium isolated from river water.</title>
        <authorList>
            <person name="Choi A."/>
        </authorList>
    </citation>
    <scope>NUCLEOTIDE SEQUENCE [LARGE SCALE GENOMIC DNA]</scope>
    <source>
        <strain evidence="1 2">SJW1-2</strain>
    </source>
</reference>
<name>A0A2K3UYF9_9DEIO</name>
<comment type="caution">
    <text evidence="1">The sequence shown here is derived from an EMBL/GenBank/DDBJ whole genome shotgun (WGS) entry which is preliminary data.</text>
</comment>
<proteinExistence type="predicted"/>
<keyword evidence="2" id="KW-1185">Reference proteome</keyword>
<accession>A0A2K3UYF9</accession>
<dbReference type="AlphaFoldDB" id="A0A2K3UYF9"/>
<organism evidence="1 2">
    <name type="scientific">Deinococcus koreensis</name>
    <dbReference type="NCBI Taxonomy" id="2054903"/>
    <lineage>
        <taxon>Bacteria</taxon>
        <taxon>Thermotogati</taxon>
        <taxon>Deinococcota</taxon>
        <taxon>Deinococci</taxon>
        <taxon>Deinococcales</taxon>
        <taxon>Deinococcaceae</taxon>
        <taxon>Deinococcus</taxon>
    </lineage>
</organism>
<dbReference type="EMBL" id="PPPD01000001">
    <property type="protein sequence ID" value="PNY81568.1"/>
    <property type="molecule type" value="Genomic_DNA"/>
</dbReference>
<dbReference type="Proteomes" id="UP000236379">
    <property type="component" value="Unassembled WGS sequence"/>
</dbReference>
<protein>
    <submittedName>
        <fullName evidence="1">Uncharacterized protein</fullName>
    </submittedName>
</protein>
<evidence type="ECO:0000313" key="2">
    <source>
        <dbReference type="Proteomes" id="UP000236379"/>
    </source>
</evidence>
<evidence type="ECO:0000313" key="1">
    <source>
        <dbReference type="EMBL" id="PNY81568.1"/>
    </source>
</evidence>